<protein>
    <submittedName>
        <fullName evidence="3">Uncharacterized protein</fullName>
    </submittedName>
</protein>
<dbReference type="Proteomes" id="UP000177310">
    <property type="component" value="Unassembled WGS sequence"/>
</dbReference>
<evidence type="ECO:0000313" key="3">
    <source>
        <dbReference type="EMBL" id="OGY51188.1"/>
    </source>
</evidence>
<organism evidence="3 4">
    <name type="scientific">Candidatus Buchananbacteria bacterium RIFCSPHIGHO2_02_FULL_56_16</name>
    <dbReference type="NCBI Taxonomy" id="1797542"/>
    <lineage>
        <taxon>Bacteria</taxon>
        <taxon>Candidatus Buchananiibacteriota</taxon>
    </lineage>
</organism>
<dbReference type="AlphaFoldDB" id="A0A1G1YFR3"/>
<feature type="region of interest" description="Disordered" evidence="1">
    <location>
        <begin position="506"/>
        <end position="527"/>
    </location>
</feature>
<evidence type="ECO:0000256" key="1">
    <source>
        <dbReference type="SAM" id="MobiDB-lite"/>
    </source>
</evidence>
<accession>A0A1G1YFR3</accession>
<evidence type="ECO:0000313" key="4">
    <source>
        <dbReference type="Proteomes" id="UP000177310"/>
    </source>
</evidence>
<keyword evidence="2" id="KW-0812">Transmembrane</keyword>
<dbReference type="STRING" id="1797542.A3J59_02825"/>
<reference evidence="3 4" key="1">
    <citation type="journal article" date="2016" name="Nat. Commun.">
        <title>Thousands of microbial genomes shed light on interconnected biogeochemical processes in an aquifer system.</title>
        <authorList>
            <person name="Anantharaman K."/>
            <person name="Brown C.T."/>
            <person name="Hug L.A."/>
            <person name="Sharon I."/>
            <person name="Castelle C.J."/>
            <person name="Probst A.J."/>
            <person name="Thomas B.C."/>
            <person name="Singh A."/>
            <person name="Wilkins M.J."/>
            <person name="Karaoz U."/>
            <person name="Brodie E.L."/>
            <person name="Williams K.H."/>
            <person name="Hubbard S.S."/>
            <person name="Banfield J.F."/>
        </authorList>
    </citation>
    <scope>NUCLEOTIDE SEQUENCE [LARGE SCALE GENOMIC DNA]</scope>
</reference>
<sequence>MDSNIKKILDDLYAIDPKLKPYERQLITMIEKLLASRPDTKFNKRFAQQLRAEILKQIGPAAEPSPTNFFNRFNAMHKLAYTFGGVLVAIIVIVPLLYLGGFFTAKPFTESPTAALLSFAPQITAVGDQAFGSLQAEVAANDNSAAPTAKLAAGTAGFGGGGFATQEAAADSGSGTTGRDMAVVSPSMILPPGPFIQYRYVYTGEPLQLSDAELPVFKRQIGGGGSLSQLVGGLNLGFIDLKTFSNTKLEQFSFYEDKTGGLRVNVSLADGSVSIYEGPDAVMPVENSLNADNLPPDEEIIAIATKFLTDHGIPVESFGQPEVRNDWRLYYDYAQTRGEFAYVPSTLTVVYPFIVDNQIVYDQSGATEGLTVNVDVVRKKATGLWNLRTQQYQRSRYAMETDASRITKLAENGGIYPVYYQEGATFVDVELGTPTLALVHLYDYRDNQSVELLVPSLIFPVTKAPTDGPYPYFQRSIVIPLAKDILDRDYGDGGPIKIMPFTEPGVSSGSAGAVAEPAQTEPAPDIR</sequence>
<dbReference type="EMBL" id="MHIL01000022">
    <property type="protein sequence ID" value="OGY51188.1"/>
    <property type="molecule type" value="Genomic_DNA"/>
</dbReference>
<keyword evidence="2" id="KW-1133">Transmembrane helix</keyword>
<evidence type="ECO:0000256" key="2">
    <source>
        <dbReference type="SAM" id="Phobius"/>
    </source>
</evidence>
<keyword evidence="2" id="KW-0472">Membrane</keyword>
<gene>
    <name evidence="3" type="ORF">A3J59_02825</name>
</gene>
<proteinExistence type="predicted"/>
<feature type="transmembrane region" description="Helical" evidence="2">
    <location>
        <begin position="79"/>
        <end position="103"/>
    </location>
</feature>
<name>A0A1G1YFR3_9BACT</name>
<comment type="caution">
    <text evidence="3">The sequence shown here is derived from an EMBL/GenBank/DDBJ whole genome shotgun (WGS) entry which is preliminary data.</text>
</comment>